<dbReference type="InterPro" id="IPR006376">
    <property type="entry name" value="Cu-R_CopA"/>
</dbReference>
<dbReference type="PROSITE" id="PS00080">
    <property type="entry name" value="MULTICOPPER_OXIDASE2"/>
    <property type="match status" value="1"/>
</dbReference>
<dbReference type="NCBIfam" id="TIGR01480">
    <property type="entry name" value="copper_res_A"/>
    <property type="match status" value="1"/>
</dbReference>
<dbReference type="InterPro" id="IPR045087">
    <property type="entry name" value="Cu-oxidase_fam"/>
</dbReference>
<feature type="domain" description="Plastocyanin-like" evidence="7">
    <location>
        <begin position="503"/>
        <end position="619"/>
    </location>
</feature>
<dbReference type="InterPro" id="IPR001117">
    <property type="entry name" value="Cu-oxidase_2nd"/>
</dbReference>
<sequence length="620" mass="68342">MKYVDVSEGGVSRWRRRFLQGLGAVAGLAGLSPGSLFAAPEDRRALRGSNFDLEIRPAAVNFTGADRIATVVNGQLPAPTLYWNEGDTVTIRVTNRLPTVSSIHWHGILLPAEMDGVPGLSFAGIEPGQTFTYRFDVKQSGTYWYHSHSAFQEQTGLYGPIVVIPKGGERIPADRDYVVMLSDWTDEKPERVLANLKKMSDFFNNKQPTFGEFVRDVQTMGFSAAVDKRKMWNQMRMMPNDFSDVTASRNISGALRYLINGATAEMNWTGLFRPGEKVRLRLINGAATTIFDVRIPGLKMTVVSADGQDVEPVSVDEIRISVAETYDVIVEPSEEKAYTVFAQSIGRSGFVRATLAPRAGMQAPVPAVDEAQWLTMTDMMGAMAMSGMHGGGHGGHGTDAQGTGRSSSAGRVAAASAHQGHGQQAAAPADAHAAHAQMSSPAKPVQPPKVTHARTEYGPGVDMHVDMPRTNLDDPGVNLRGNGRRVLTYADLRTIGASVDPREPTREIELHLTGNMERFMWSFDGQKFSEALPIHFRYGERLRIVLVNDTMMNHPIHLHGMWSDLESENGEFQVRKHTINVQPAQRITYRVTADARGHWAFHCHLMYHMEAGMFREVVVS</sequence>
<evidence type="ECO:0000259" key="7">
    <source>
        <dbReference type="Pfam" id="PF07731"/>
    </source>
</evidence>
<dbReference type="InterPro" id="IPR033138">
    <property type="entry name" value="Cu_oxidase_CS"/>
</dbReference>
<accession>A0ABW0PCT9</accession>
<dbReference type="PROSITE" id="PS00079">
    <property type="entry name" value="MULTICOPPER_OXIDASE1"/>
    <property type="match status" value="2"/>
</dbReference>
<dbReference type="InterPro" id="IPR008972">
    <property type="entry name" value="Cupredoxin"/>
</dbReference>
<evidence type="ECO:0000313" key="10">
    <source>
        <dbReference type="Proteomes" id="UP001596031"/>
    </source>
</evidence>
<dbReference type="RefSeq" id="WP_379717788.1">
    <property type="nucleotide sequence ID" value="NZ_JBHSMS010000015.1"/>
</dbReference>
<keyword evidence="2" id="KW-0479">Metal-binding</keyword>
<evidence type="ECO:0000256" key="4">
    <source>
        <dbReference type="ARBA" id="ARBA00023008"/>
    </source>
</evidence>
<feature type="region of interest" description="Disordered" evidence="5">
    <location>
        <begin position="385"/>
        <end position="455"/>
    </location>
</feature>
<dbReference type="PANTHER" id="PTHR11709:SF394">
    <property type="entry name" value="FI03373P-RELATED"/>
    <property type="match status" value="1"/>
</dbReference>
<dbReference type="EMBL" id="JBHSMS010000015">
    <property type="protein sequence ID" value="MFC5510464.1"/>
    <property type="molecule type" value="Genomic_DNA"/>
</dbReference>
<dbReference type="Pfam" id="PF00394">
    <property type="entry name" value="Cu-oxidase"/>
    <property type="match status" value="1"/>
</dbReference>
<reference evidence="10" key="1">
    <citation type="journal article" date="2019" name="Int. J. Syst. Evol. Microbiol.">
        <title>The Global Catalogue of Microorganisms (GCM) 10K type strain sequencing project: providing services to taxonomists for standard genome sequencing and annotation.</title>
        <authorList>
            <consortium name="The Broad Institute Genomics Platform"/>
            <consortium name="The Broad Institute Genome Sequencing Center for Infectious Disease"/>
            <person name="Wu L."/>
            <person name="Ma J."/>
        </authorList>
    </citation>
    <scope>NUCLEOTIDE SEQUENCE [LARGE SCALE GENOMIC DNA]</scope>
    <source>
        <strain evidence="10">CCUG 38813</strain>
    </source>
</reference>
<name>A0ABW0PCT9_9BURK</name>
<comment type="subcellular location">
    <subcellularLocation>
        <location evidence="1">Periplasm</location>
    </subcellularLocation>
</comment>
<keyword evidence="10" id="KW-1185">Reference proteome</keyword>
<dbReference type="Pfam" id="PF07731">
    <property type="entry name" value="Cu-oxidase_2"/>
    <property type="match status" value="1"/>
</dbReference>
<dbReference type="InterPro" id="IPR034282">
    <property type="entry name" value="CuRO_2_CopA"/>
</dbReference>
<dbReference type="SUPFAM" id="SSF49503">
    <property type="entry name" value="Cupredoxins"/>
    <property type="match status" value="3"/>
</dbReference>
<dbReference type="PROSITE" id="PS51318">
    <property type="entry name" value="TAT"/>
    <property type="match status" value="1"/>
</dbReference>
<feature type="domain" description="Plastocyanin-like" evidence="8">
    <location>
        <begin position="58"/>
        <end position="166"/>
    </location>
</feature>
<dbReference type="InterPro" id="IPR011707">
    <property type="entry name" value="Cu-oxidase-like_N"/>
</dbReference>
<proteinExistence type="predicted"/>
<evidence type="ECO:0000313" key="9">
    <source>
        <dbReference type="EMBL" id="MFC5510464.1"/>
    </source>
</evidence>
<dbReference type="CDD" id="cd13874">
    <property type="entry name" value="CuRO_2_CopA"/>
    <property type="match status" value="1"/>
</dbReference>
<evidence type="ECO:0000256" key="1">
    <source>
        <dbReference type="ARBA" id="ARBA00004418"/>
    </source>
</evidence>
<evidence type="ECO:0000256" key="5">
    <source>
        <dbReference type="SAM" id="MobiDB-lite"/>
    </source>
</evidence>
<dbReference type="Proteomes" id="UP001596031">
    <property type="component" value="Unassembled WGS sequence"/>
</dbReference>
<dbReference type="PANTHER" id="PTHR11709">
    <property type="entry name" value="MULTI-COPPER OXIDASE"/>
    <property type="match status" value="1"/>
</dbReference>
<feature type="compositionally biased region" description="Gly residues" evidence="5">
    <location>
        <begin position="388"/>
        <end position="397"/>
    </location>
</feature>
<evidence type="ECO:0000259" key="8">
    <source>
        <dbReference type="Pfam" id="PF07732"/>
    </source>
</evidence>
<dbReference type="CDD" id="cd13896">
    <property type="entry name" value="CuRO_3_CopA"/>
    <property type="match status" value="1"/>
</dbReference>
<dbReference type="InterPro" id="IPR034279">
    <property type="entry name" value="CuRO_3_CopA"/>
</dbReference>
<dbReference type="InterPro" id="IPR011706">
    <property type="entry name" value="Cu-oxidase_C"/>
</dbReference>
<dbReference type="Pfam" id="PF07732">
    <property type="entry name" value="Cu-oxidase_3"/>
    <property type="match status" value="1"/>
</dbReference>
<organism evidence="9 10">
    <name type="scientific">Massilia jejuensis</name>
    <dbReference type="NCBI Taxonomy" id="648894"/>
    <lineage>
        <taxon>Bacteria</taxon>
        <taxon>Pseudomonadati</taxon>
        <taxon>Pseudomonadota</taxon>
        <taxon>Betaproteobacteria</taxon>
        <taxon>Burkholderiales</taxon>
        <taxon>Oxalobacteraceae</taxon>
        <taxon>Telluria group</taxon>
        <taxon>Massilia</taxon>
    </lineage>
</organism>
<keyword evidence="4" id="KW-0186">Copper</keyword>
<feature type="domain" description="Plastocyanin-like" evidence="6">
    <location>
        <begin position="176"/>
        <end position="348"/>
    </location>
</feature>
<dbReference type="InterPro" id="IPR006311">
    <property type="entry name" value="TAT_signal"/>
</dbReference>
<evidence type="ECO:0000256" key="3">
    <source>
        <dbReference type="ARBA" id="ARBA00023002"/>
    </source>
</evidence>
<feature type="compositionally biased region" description="Low complexity" evidence="5">
    <location>
        <begin position="398"/>
        <end position="437"/>
    </location>
</feature>
<evidence type="ECO:0000259" key="6">
    <source>
        <dbReference type="Pfam" id="PF00394"/>
    </source>
</evidence>
<evidence type="ECO:0000256" key="2">
    <source>
        <dbReference type="ARBA" id="ARBA00022723"/>
    </source>
</evidence>
<gene>
    <name evidence="9" type="ORF">ACFPOU_04885</name>
</gene>
<dbReference type="InterPro" id="IPR002355">
    <property type="entry name" value="Cu_oxidase_Cu_BS"/>
</dbReference>
<keyword evidence="3" id="KW-0560">Oxidoreductase</keyword>
<comment type="caution">
    <text evidence="9">The sequence shown here is derived from an EMBL/GenBank/DDBJ whole genome shotgun (WGS) entry which is preliminary data.</text>
</comment>
<dbReference type="Gene3D" id="2.60.40.420">
    <property type="entry name" value="Cupredoxins - blue copper proteins"/>
    <property type="match status" value="3"/>
</dbReference>
<protein>
    <submittedName>
        <fullName evidence="9">Copper resistance system multicopper oxidase</fullName>
    </submittedName>
</protein>